<evidence type="ECO:0000313" key="2">
    <source>
        <dbReference type="EMBL" id="SKA11873.1"/>
    </source>
</evidence>
<dbReference type="RefSeq" id="WP_065176788.1">
    <property type="nucleotide sequence ID" value="NZ_AP024855.1"/>
</dbReference>
<dbReference type="EMBL" id="FUWP01000004">
    <property type="protein sequence ID" value="SKA11873.1"/>
    <property type="molecule type" value="Genomic_DNA"/>
</dbReference>
<reference evidence="2 3" key="1">
    <citation type="submission" date="2017-02" db="EMBL/GenBank/DDBJ databases">
        <authorList>
            <person name="Peterson S.W."/>
        </authorList>
    </citation>
    <scope>NUCLEOTIDE SEQUENCE [LARGE SCALE GENOMIC DNA]</scope>
    <source>
        <strain evidence="2 3">CECT 9189</strain>
    </source>
</reference>
<protein>
    <submittedName>
        <fullName evidence="2">Uncharacterized protein</fullName>
    </submittedName>
</protein>
<proteinExistence type="predicted"/>
<sequence length="194" mass="21849">MIRQSVASDNGGKEGKWVGGIIVAILLVAAGLLPFHQDKIQSQPLDAHQIAVTELSPDELAMVAELRLAHEEIRNINQDSREFDNQNRWPNMAELSELWLAPFIEDKSWERKGRHQWQHLTGAIYQGIRVEKQGASSVILNSNSPEPDIWLALSRNTTPLVINKDADFTAQQLIDNGWTQIVFHSDSNEQSQAH</sequence>
<dbReference type="AlphaFoldDB" id="A0A1T4R7J2"/>
<dbReference type="Proteomes" id="UP000191116">
    <property type="component" value="Unassembled WGS sequence"/>
</dbReference>
<dbReference type="InterPro" id="IPR046160">
    <property type="entry name" value="DUF6162"/>
</dbReference>
<feature type="transmembrane region" description="Helical" evidence="1">
    <location>
        <begin position="17"/>
        <end position="35"/>
    </location>
</feature>
<dbReference type="Pfam" id="PF19659">
    <property type="entry name" value="DUF6162"/>
    <property type="match status" value="1"/>
</dbReference>
<evidence type="ECO:0000256" key="1">
    <source>
        <dbReference type="SAM" id="Phobius"/>
    </source>
</evidence>
<evidence type="ECO:0000313" key="3">
    <source>
        <dbReference type="Proteomes" id="UP000191116"/>
    </source>
</evidence>
<gene>
    <name evidence="2" type="ORF">CZ814_01216</name>
</gene>
<keyword evidence="1" id="KW-0812">Transmembrane</keyword>
<dbReference type="OrthoDB" id="95459at2"/>
<keyword evidence="1" id="KW-0472">Membrane</keyword>
<organism evidence="2 3">
    <name type="scientific">Photobacterium toruni</name>
    <dbReference type="NCBI Taxonomy" id="1935446"/>
    <lineage>
        <taxon>Bacteria</taxon>
        <taxon>Pseudomonadati</taxon>
        <taxon>Pseudomonadota</taxon>
        <taxon>Gammaproteobacteria</taxon>
        <taxon>Vibrionales</taxon>
        <taxon>Vibrionaceae</taxon>
        <taxon>Photobacterium</taxon>
    </lineage>
</organism>
<accession>A0A1T4R7J2</accession>
<keyword evidence="1" id="KW-1133">Transmembrane helix</keyword>
<name>A0A1T4R7J2_9GAMM</name>